<comment type="caution">
    <text evidence="2">The sequence shown here is derived from an EMBL/GenBank/DDBJ whole genome shotgun (WGS) entry which is preliminary data.</text>
</comment>
<dbReference type="AlphaFoldDB" id="A0A9N8LR88"/>
<evidence type="ECO:0000313" key="3">
    <source>
        <dbReference type="Proteomes" id="UP000836404"/>
    </source>
</evidence>
<dbReference type="Proteomes" id="UP000836404">
    <property type="component" value="Unassembled WGS sequence"/>
</dbReference>
<sequence length="245" mass="26302">MERMLFSTLTGSIQIDSIERQKAWYQFKGICLMGQSTSAECEVVGTIYDAGTIKLPSVVEVAAGLIGITTKGELNLTVHRWEVLCSAEDVSHTIAPPVMTGVGQVSEVNQAKALIKYKSAGYNRQDGRTLITEYCSVRDSLRWKNVPYAQVGNFIAIIGQLHHVESVSNVLFITLDDAAWTSIGAGTHQSPTAAPGARKFLGKRKRNEQETNGEPCTSTSASASSAATSTSATPNGSSSHSFNRT</sequence>
<name>A0A9N8LR88_9BASI</name>
<organism evidence="2 3">
    <name type="scientific">Tilletia laevis</name>
    <dbReference type="NCBI Taxonomy" id="157183"/>
    <lineage>
        <taxon>Eukaryota</taxon>
        <taxon>Fungi</taxon>
        <taxon>Dikarya</taxon>
        <taxon>Basidiomycota</taxon>
        <taxon>Ustilaginomycotina</taxon>
        <taxon>Exobasidiomycetes</taxon>
        <taxon>Tilletiales</taxon>
        <taxon>Tilletiaceae</taxon>
        <taxon>Tilletia</taxon>
    </lineage>
</organism>
<proteinExistence type="predicted"/>
<keyword evidence="3" id="KW-1185">Reference proteome</keyword>
<evidence type="ECO:0000256" key="1">
    <source>
        <dbReference type="SAM" id="MobiDB-lite"/>
    </source>
</evidence>
<feature type="region of interest" description="Disordered" evidence="1">
    <location>
        <begin position="202"/>
        <end position="245"/>
    </location>
</feature>
<evidence type="ECO:0000313" key="2">
    <source>
        <dbReference type="EMBL" id="CAD6936468.1"/>
    </source>
</evidence>
<accession>A0A9N8LR88</accession>
<gene>
    <name evidence="2" type="ORF">JKILLFL_G2501</name>
</gene>
<dbReference type="EMBL" id="CAJHJF010003579">
    <property type="protein sequence ID" value="CAD6936468.1"/>
    <property type="molecule type" value="Genomic_DNA"/>
</dbReference>
<feature type="compositionally biased region" description="Low complexity" evidence="1">
    <location>
        <begin position="217"/>
        <end position="245"/>
    </location>
</feature>
<reference evidence="2 3" key="1">
    <citation type="submission" date="2020-10" db="EMBL/GenBank/DDBJ databases">
        <authorList>
            <person name="Sedaghatjoo S."/>
        </authorList>
    </citation>
    <scope>NUCLEOTIDE SEQUENCE [LARGE SCALE GENOMIC DNA]</scope>
    <source>
        <strain evidence="2 3">LLFL</strain>
    </source>
</reference>
<protein>
    <submittedName>
        <fullName evidence="2">Uncharacterized protein</fullName>
    </submittedName>
</protein>